<dbReference type="Pfam" id="PF00528">
    <property type="entry name" value="BPD_transp_1"/>
    <property type="match status" value="1"/>
</dbReference>
<evidence type="ECO:0000313" key="10">
    <source>
        <dbReference type="EMBL" id="PWE27567.1"/>
    </source>
</evidence>
<protein>
    <submittedName>
        <fullName evidence="10">ABC transporter permease</fullName>
    </submittedName>
</protein>
<feature type="domain" description="ABC transmembrane type-1" evidence="9">
    <location>
        <begin position="89"/>
        <end position="295"/>
    </location>
</feature>
<reference evidence="10 11" key="1">
    <citation type="submission" date="2018-05" db="EMBL/GenBank/DDBJ databases">
        <title>Pararhodobacter marina sp. nov., isolated from deep-sea water of the Indian Ocean.</title>
        <authorList>
            <person name="Lai Q.Sr."/>
            <person name="Liu X."/>
            <person name="Shao Z."/>
        </authorList>
    </citation>
    <scope>NUCLEOTIDE SEQUENCE [LARGE SCALE GENOMIC DNA]</scope>
    <source>
        <strain evidence="10 11">CIC4N-9</strain>
    </source>
</reference>
<dbReference type="InterPro" id="IPR000515">
    <property type="entry name" value="MetI-like"/>
</dbReference>
<feature type="transmembrane region" description="Helical" evidence="8">
    <location>
        <begin position="127"/>
        <end position="148"/>
    </location>
</feature>
<dbReference type="PANTHER" id="PTHR42929:SF1">
    <property type="entry name" value="INNER MEMBRANE ABC TRANSPORTER PERMEASE PROTEIN YDCU-RELATED"/>
    <property type="match status" value="1"/>
</dbReference>
<keyword evidence="3 8" id="KW-0813">Transport</keyword>
<sequence length="307" mass="33809">MLSEASNGEALLRRAETRRRWSLAMPALIVIALFSILPLAVMVVYSFLTPGTYGNVVWQFSLDGWFSVVFERDLFDDTLGLADAHLSILGRSALLALATTGLTMLFGLPTAWFIATRPVATRAYWMFLITVPFWTNLLVRTIAIQEVIRADGTINRLLLGLGVIDAPIQMMFTNGAVLLGMTYVYLPLMVLPVYAAIEKFDFRLAEAAYDLHASRFYCLRRVIFPLIRPGIVAGSILVFIPALGAYVTPRLMGGGRAMMWGNLIDLQFGQGRNWPLGAALSVSLTLLVMIALVLSVRRFAGGGRSDV</sequence>
<accession>A0A2U2C6S6</accession>
<dbReference type="GO" id="GO:0055085">
    <property type="term" value="P:transmembrane transport"/>
    <property type="evidence" value="ECO:0007669"/>
    <property type="project" value="InterPro"/>
</dbReference>
<dbReference type="RefSeq" id="WP_109534378.1">
    <property type="nucleotide sequence ID" value="NZ_QEYD01000010.1"/>
</dbReference>
<feature type="transmembrane region" description="Helical" evidence="8">
    <location>
        <begin position="21"/>
        <end position="48"/>
    </location>
</feature>
<dbReference type="AlphaFoldDB" id="A0A2U2C6S6"/>
<comment type="caution">
    <text evidence="10">The sequence shown here is derived from an EMBL/GenBank/DDBJ whole genome shotgun (WGS) entry which is preliminary data.</text>
</comment>
<evidence type="ECO:0000259" key="9">
    <source>
        <dbReference type="PROSITE" id="PS50928"/>
    </source>
</evidence>
<dbReference type="PANTHER" id="PTHR42929">
    <property type="entry name" value="INNER MEMBRANE ABC TRANSPORTER PERMEASE PROTEIN YDCU-RELATED-RELATED"/>
    <property type="match status" value="1"/>
</dbReference>
<dbReference type="GO" id="GO:0005886">
    <property type="term" value="C:plasma membrane"/>
    <property type="evidence" value="ECO:0007669"/>
    <property type="project" value="UniProtKB-SubCell"/>
</dbReference>
<dbReference type="PROSITE" id="PS50928">
    <property type="entry name" value="ABC_TM1"/>
    <property type="match status" value="1"/>
</dbReference>
<feature type="transmembrane region" description="Helical" evidence="8">
    <location>
        <begin position="230"/>
        <end position="248"/>
    </location>
</feature>
<dbReference type="OrthoDB" id="9807047at2"/>
<feature type="transmembrane region" description="Helical" evidence="8">
    <location>
        <begin position="276"/>
        <end position="296"/>
    </location>
</feature>
<dbReference type="EMBL" id="QEYD01000010">
    <property type="protein sequence ID" value="PWE27567.1"/>
    <property type="molecule type" value="Genomic_DNA"/>
</dbReference>
<gene>
    <name evidence="10" type="ORF">C4N9_16130</name>
</gene>
<proteinExistence type="inferred from homology"/>
<keyword evidence="11" id="KW-1185">Reference proteome</keyword>
<evidence type="ECO:0000256" key="5">
    <source>
        <dbReference type="ARBA" id="ARBA00022692"/>
    </source>
</evidence>
<feature type="transmembrane region" description="Helical" evidence="8">
    <location>
        <begin position="168"/>
        <end position="194"/>
    </location>
</feature>
<evidence type="ECO:0000313" key="11">
    <source>
        <dbReference type="Proteomes" id="UP000244940"/>
    </source>
</evidence>
<keyword evidence="7 8" id="KW-0472">Membrane</keyword>
<evidence type="ECO:0000256" key="7">
    <source>
        <dbReference type="ARBA" id="ARBA00023136"/>
    </source>
</evidence>
<keyword evidence="4" id="KW-1003">Cell membrane</keyword>
<dbReference type="SUPFAM" id="SSF161098">
    <property type="entry name" value="MetI-like"/>
    <property type="match status" value="1"/>
</dbReference>
<comment type="subcellular location">
    <subcellularLocation>
        <location evidence="1 8">Cell membrane</location>
        <topology evidence="1 8">Multi-pass membrane protein</topology>
    </subcellularLocation>
</comment>
<evidence type="ECO:0000256" key="8">
    <source>
        <dbReference type="RuleBase" id="RU363032"/>
    </source>
</evidence>
<evidence type="ECO:0000256" key="3">
    <source>
        <dbReference type="ARBA" id="ARBA00022448"/>
    </source>
</evidence>
<dbReference type="Gene3D" id="1.10.3720.10">
    <property type="entry name" value="MetI-like"/>
    <property type="match status" value="1"/>
</dbReference>
<keyword evidence="6 8" id="KW-1133">Transmembrane helix</keyword>
<evidence type="ECO:0000256" key="2">
    <source>
        <dbReference type="ARBA" id="ARBA00007069"/>
    </source>
</evidence>
<dbReference type="InterPro" id="IPR035906">
    <property type="entry name" value="MetI-like_sf"/>
</dbReference>
<evidence type="ECO:0000256" key="4">
    <source>
        <dbReference type="ARBA" id="ARBA00022475"/>
    </source>
</evidence>
<dbReference type="GeneID" id="94366426"/>
<dbReference type="Proteomes" id="UP000244940">
    <property type="component" value="Unassembled WGS sequence"/>
</dbReference>
<organism evidence="10 11">
    <name type="scientific">Pararhodobacter marinus</name>
    <dbReference type="NCBI Taxonomy" id="2184063"/>
    <lineage>
        <taxon>Bacteria</taxon>
        <taxon>Pseudomonadati</taxon>
        <taxon>Pseudomonadota</taxon>
        <taxon>Alphaproteobacteria</taxon>
        <taxon>Rhodobacterales</taxon>
        <taxon>Paracoccaceae</taxon>
        <taxon>Pararhodobacter</taxon>
    </lineage>
</organism>
<keyword evidence="5 8" id="KW-0812">Transmembrane</keyword>
<feature type="transmembrane region" description="Helical" evidence="8">
    <location>
        <begin position="93"/>
        <end position="115"/>
    </location>
</feature>
<comment type="similarity">
    <text evidence="2">Belongs to the binding-protein-dependent transport system permease family. CysTW subfamily.</text>
</comment>
<evidence type="ECO:0000256" key="1">
    <source>
        <dbReference type="ARBA" id="ARBA00004651"/>
    </source>
</evidence>
<name>A0A2U2C6S6_9RHOB</name>
<dbReference type="CDD" id="cd06261">
    <property type="entry name" value="TM_PBP2"/>
    <property type="match status" value="1"/>
</dbReference>
<evidence type="ECO:0000256" key="6">
    <source>
        <dbReference type="ARBA" id="ARBA00022989"/>
    </source>
</evidence>